<comment type="caution">
    <text evidence="12">The sequence shown here is derived from an EMBL/GenBank/DDBJ whole genome shotgun (WGS) entry which is preliminary data.</text>
</comment>
<dbReference type="InterPro" id="IPR003594">
    <property type="entry name" value="HATPase_dom"/>
</dbReference>
<keyword evidence="3" id="KW-0597">Phosphoprotein</keyword>
<evidence type="ECO:0000259" key="11">
    <source>
        <dbReference type="Pfam" id="PF07730"/>
    </source>
</evidence>
<evidence type="ECO:0000256" key="5">
    <source>
        <dbReference type="ARBA" id="ARBA00022741"/>
    </source>
</evidence>
<gene>
    <name evidence="12" type="ORF">FNH09_17695</name>
</gene>
<keyword evidence="7" id="KW-0067">ATP-binding</keyword>
<keyword evidence="9" id="KW-0812">Transmembrane</keyword>
<evidence type="ECO:0000256" key="8">
    <source>
        <dbReference type="ARBA" id="ARBA00023012"/>
    </source>
</evidence>
<protein>
    <recommendedName>
        <fullName evidence="2">histidine kinase</fullName>
        <ecNumber evidence="2">2.7.13.3</ecNumber>
    </recommendedName>
</protein>
<evidence type="ECO:0000256" key="1">
    <source>
        <dbReference type="ARBA" id="ARBA00000085"/>
    </source>
</evidence>
<keyword evidence="9" id="KW-1133">Transmembrane helix</keyword>
<dbReference type="CDD" id="cd16917">
    <property type="entry name" value="HATPase_UhpB-NarQ-NarX-like"/>
    <property type="match status" value="1"/>
</dbReference>
<feature type="transmembrane region" description="Helical" evidence="9">
    <location>
        <begin position="100"/>
        <end position="133"/>
    </location>
</feature>
<dbReference type="GO" id="GO:0046983">
    <property type="term" value="F:protein dimerization activity"/>
    <property type="evidence" value="ECO:0007669"/>
    <property type="project" value="InterPro"/>
</dbReference>
<feature type="domain" description="Histidine kinase/HSP90-like ATPase" evidence="10">
    <location>
        <begin position="319"/>
        <end position="402"/>
    </location>
</feature>
<dbReference type="EC" id="2.7.13.3" evidence="2"/>
<evidence type="ECO:0000256" key="3">
    <source>
        <dbReference type="ARBA" id="ARBA00022553"/>
    </source>
</evidence>
<sequence>MKIPTRLRRALTRLSRDTSFLALGAPLHLFTGFSLFMDFGLVWEIIEGSDDSAPALLGVALALTAFCVPALSAAQCWRFRRLLGIGIPRPGWRRPWRQFGYHCLAGALLGALETLVVGLLVVSASASLTLVWIYALPWQWRIEHLGQATQAAYLSEAGLVVLATVPGLAAALVRLETQVTPALLGRSREENLARRVEDLTESRAGAVDAADAERRRIERDLHDGAQQRLVSLALNLGLAKATLVDLPPEAREVIDAAHREAKEAIEELSTLVRGLHPAVLDELGLDAALSGLAARAPLPVRLRVDLPRRPVPAVEAVAYFVVSEALTNVAKHAREATRADVTVSLLSETLRLVIADDGPGGADPLKGSGLAGLSQRVRSVDGTFRMSSPVGGPTMMSVELPCQSREVPSPARRTG</sequence>
<dbReference type="InterPro" id="IPR050482">
    <property type="entry name" value="Sensor_HK_TwoCompSys"/>
</dbReference>
<keyword evidence="5" id="KW-0547">Nucleotide-binding</keyword>
<dbReference type="InterPro" id="IPR036890">
    <property type="entry name" value="HATPase_C_sf"/>
</dbReference>
<feature type="transmembrane region" description="Helical" evidence="9">
    <location>
        <begin position="55"/>
        <end position="79"/>
    </location>
</feature>
<dbReference type="AlphaFoldDB" id="A0A5N8VCQ4"/>
<organism evidence="12 13">
    <name type="scientific">Streptomyces adustus</name>
    <dbReference type="NCBI Taxonomy" id="1609272"/>
    <lineage>
        <taxon>Bacteria</taxon>
        <taxon>Bacillati</taxon>
        <taxon>Actinomycetota</taxon>
        <taxon>Actinomycetes</taxon>
        <taxon>Kitasatosporales</taxon>
        <taxon>Streptomycetaceae</taxon>
        <taxon>Streptomyces</taxon>
    </lineage>
</organism>
<keyword evidence="8" id="KW-0902">Two-component regulatory system</keyword>
<evidence type="ECO:0000259" key="10">
    <source>
        <dbReference type="Pfam" id="PF02518"/>
    </source>
</evidence>
<evidence type="ECO:0000256" key="6">
    <source>
        <dbReference type="ARBA" id="ARBA00022777"/>
    </source>
</evidence>
<comment type="catalytic activity">
    <reaction evidence="1">
        <text>ATP + protein L-histidine = ADP + protein N-phospho-L-histidine.</text>
        <dbReference type="EC" id="2.7.13.3"/>
    </reaction>
</comment>
<feature type="domain" description="Signal transduction histidine kinase subgroup 3 dimerisation and phosphoacceptor" evidence="11">
    <location>
        <begin position="213"/>
        <end position="280"/>
    </location>
</feature>
<dbReference type="Gene3D" id="3.30.565.10">
    <property type="entry name" value="Histidine kinase-like ATPase, C-terminal domain"/>
    <property type="match status" value="1"/>
</dbReference>
<evidence type="ECO:0000256" key="2">
    <source>
        <dbReference type="ARBA" id="ARBA00012438"/>
    </source>
</evidence>
<evidence type="ECO:0000256" key="9">
    <source>
        <dbReference type="SAM" id="Phobius"/>
    </source>
</evidence>
<proteinExistence type="predicted"/>
<evidence type="ECO:0000313" key="13">
    <source>
        <dbReference type="Proteomes" id="UP000325849"/>
    </source>
</evidence>
<keyword evidence="6 12" id="KW-0418">Kinase</keyword>
<feature type="transmembrane region" description="Helical" evidence="9">
    <location>
        <begin position="20"/>
        <end position="43"/>
    </location>
</feature>
<evidence type="ECO:0000256" key="7">
    <source>
        <dbReference type="ARBA" id="ARBA00022840"/>
    </source>
</evidence>
<dbReference type="GO" id="GO:0016020">
    <property type="term" value="C:membrane"/>
    <property type="evidence" value="ECO:0007669"/>
    <property type="project" value="InterPro"/>
</dbReference>
<dbReference type="SUPFAM" id="SSF55874">
    <property type="entry name" value="ATPase domain of HSP90 chaperone/DNA topoisomerase II/histidine kinase"/>
    <property type="match status" value="1"/>
</dbReference>
<dbReference type="PANTHER" id="PTHR24421">
    <property type="entry name" value="NITRATE/NITRITE SENSOR PROTEIN NARX-RELATED"/>
    <property type="match status" value="1"/>
</dbReference>
<dbReference type="Gene3D" id="1.20.5.1930">
    <property type="match status" value="1"/>
</dbReference>
<dbReference type="Pfam" id="PF07730">
    <property type="entry name" value="HisKA_3"/>
    <property type="match status" value="1"/>
</dbReference>
<evidence type="ECO:0000313" key="12">
    <source>
        <dbReference type="EMBL" id="MPY33027.1"/>
    </source>
</evidence>
<keyword evidence="13" id="KW-1185">Reference proteome</keyword>
<dbReference type="GO" id="GO:0000155">
    <property type="term" value="F:phosphorelay sensor kinase activity"/>
    <property type="evidence" value="ECO:0007669"/>
    <property type="project" value="InterPro"/>
</dbReference>
<dbReference type="InterPro" id="IPR011712">
    <property type="entry name" value="Sig_transdc_His_kin_sub3_dim/P"/>
</dbReference>
<accession>A0A5N8VCQ4</accession>
<dbReference type="GO" id="GO:0005524">
    <property type="term" value="F:ATP binding"/>
    <property type="evidence" value="ECO:0007669"/>
    <property type="project" value="UniProtKB-KW"/>
</dbReference>
<dbReference type="PANTHER" id="PTHR24421:SF10">
    <property type="entry name" value="NITRATE_NITRITE SENSOR PROTEIN NARQ"/>
    <property type="match status" value="1"/>
</dbReference>
<dbReference type="Pfam" id="PF02518">
    <property type="entry name" value="HATPase_c"/>
    <property type="match status" value="1"/>
</dbReference>
<keyword evidence="4" id="KW-0808">Transferase</keyword>
<keyword evidence="9" id="KW-0472">Membrane</keyword>
<dbReference type="EMBL" id="VJZD01000062">
    <property type="protein sequence ID" value="MPY33027.1"/>
    <property type="molecule type" value="Genomic_DNA"/>
</dbReference>
<reference evidence="12 13" key="1">
    <citation type="submission" date="2019-07" db="EMBL/GenBank/DDBJ databases">
        <title>New species of Amycolatopsis and Streptomyces.</title>
        <authorList>
            <person name="Duangmal K."/>
            <person name="Teo W.F.A."/>
            <person name="Lipun K."/>
        </authorList>
    </citation>
    <scope>NUCLEOTIDE SEQUENCE [LARGE SCALE GENOMIC DNA]</scope>
    <source>
        <strain evidence="12 13">NBRC 109810</strain>
    </source>
</reference>
<dbReference type="Proteomes" id="UP000325849">
    <property type="component" value="Unassembled WGS sequence"/>
</dbReference>
<dbReference type="OrthoDB" id="5242012at2"/>
<feature type="transmembrane region" description="Helical" evidence="9">
    <location>
        <begin position="153"/>
        <end position="173"/>
    </location>
</feature>
<dbReference type="RefSeq" id="WP_152888973.1">
    <property type="nucleotide sequence ID" value="NZ_VJZD01000062.1"/>
</dbReference>
<name>A0A5N8VCQ4_9ACTN</name>
<evidence type="ECO:0000256" key="4">
    <source>
        <dbReference type="ARBA" id="ARBA00022679"/>
    </source>
</evidence>